<accession>A0ABQ5TGZ8</accession>
<evidence type="ECO:0000256" key="1">
    <source>
        <dbReference type="SAM" id="Coils"/>
    </source>
</evidence>
<keyword evidence="3" id="KW-1185">Reference proteome</keyword>
<dbReference type="Gene3D" id="3.40.50.300">
    <property type="entry name" value="P-loop containing nucleotide triphosphate hydrolases"/>
    <property type="match status" value="1"/>
</dbReference>
<comment type="caution">
    <text evidence="2">The sequence shown here is derived from an EMBL/GenBank/DDBJ whole genome shotgun (WGS) entry which is preliminary data.</text>
</comment>
<keyword evidence="1" id="KW-0175">Coiled coil</keyword>
<dbReference type="Proteomes" id="UP001275436">
    <property type="component" value="Unassembled WGS sequence"/>
</dbReference>
<dbReference type="Gene3D" id="3.30.420.240">
    <property type="match status" value="1"/>
</dbReference>
<dbReference type="RefSeq" id="WP_317958027.1">
    <property type="nucleotide sequence ID" value="NZ_BSKO01000001.1"/>
</dbReference>
<evidence type="ECO:0000313" key="3">
    <source>
        <dbReference type="Proteomes" id="UP001275436"/>
    </source>
</evidence>
<proteinExistence type="predicted"/>
<gene>
    <name evidence="2" type="primary">yonF</name>
    <name evidence="2" type="ORF">MACH08_19280</name>
</gene>
<evidence type="ECO:0008006" key="4">
    <source>
        <dbReference type="Google" id="ProtNLM"/>
    </source>
</evidence>
<dbReference type="SUPFAM" id="SSF52540">
    <property type="entry name" value="P-loop containing nucleoside triphosphate hydrolases"/>
    <property type="match status" value="1"/>
</dbReference>
<protein>
    <recommendedName>
        <fullName evidence="4">Terminase</fullName>
    </recommendedName>
</protein>
<reference evidence="2 3" key="1">
    <citation type="submission" date="2023-02" db="EMBL/GenBank/DDBJ databases">
        <title>Oceanobacillus kimchii IFOP_LL358 isolated form Alexandrium catenella lab strain.</title>
        <authorList>
            <person name="Gajardo G."/>
            <person name="Ueki S."/>
            <person name="Maruyama F."/>
        </authorList>
    </citation>
    <scope>NUCLEOTIDE SEQUENCE [LARGE SCALE GENOMIC DNA]</scope>
    <source>
        <strain evidence="2 3">IFOP_LL358</strain>
    </source>
</reference>
<feature type="coiled-coil region" evidence="1">
    <location>
        <begin position="124"/>
        <end position="151"/>
    </location>
</feature>
<evidence type="ECO:0000313" key="2">
    <source>
        <dbReference type="EMBL" id="GLO66144.1"/>
    </source>
</evidence>
<dbReference type="EMBL" id="BSKO01000001">
    <property type="protein sequence ID" value="GLO66144.1"/>
    <property type="molecule type" value="Genomic_DNA"/>
</dbReference>
<name>A0ABQ5TGZ8_9BACI</name>
<dbReference type="Pfam" id="PF03237">
    <property type="entry name" value="Terminase_6N"/>
    <property type="match status" value="1"/>
</dbReference>
<dbReference type="InterPro" id="IPR027417">
    <property type="entry name" value="P-loop_NTPase"/>
</dbReference>
<sequence length="594" mass="69297">MSGYKNFQVSRNKSHRGINIFTKGRNFNKNTDNLTKSERLMNGIGVWASFYRANPHRFVQEYLGIYLKLFQVILIYMMNHNHYFMYIASRGQGKTFLTAIYCCVRAILFPGTKIIIASGTKGQSREVIEKIDDMRKESPNLEREILDLKTSTNDPKVEFHNGSWIKIVASNDGARSKRANLLIVDEFRMVDLSVINKVLRKFLTAPRNPRYLNKEEYKDLQERNKEIYLSSAWFTSHWSWDKLKAFYKSMIKGREYFIAGLPYQLAIKEGLLMREAVEDEMSESDFDEIGFYMEMEAMFFGESEKAFFKFDDLQKQRRLPIALYPKTEYGLLRDKSFKYAEKKPDEIRLISCDIAAMGGKENDASVYTIFRLIPNAKGYDRHIVYMESMEGGTTDDQSTRIRQMFYDFDCDYLVLDTQNMGLGVFDQLIQPGYDRDRNVEYEPWTCINDEKMADRCNYKDAKEIIYSIKGNQQFNSQCAVSLRDGIRRGKVRLLVTEVEAKESISNFKGFDALPPETKSSLAQPYLQTSYLINEMVNLEGERTESGFIKLKEPNSKRKDRYSSTSYGNYVAGLLERELLTDEDDYEEDDEIVYF</sequence>
<organism evidence="2 3">
    <name type="scientific">Oceanobacillus kimchii</name>
    <dbReference type="NCBI Taxonomy" id="746691"/>
    <lineage>
        <taxon>Bacteria</taxon>
        <taxon>Bacillati</taxon>
        <taxon>Bacillota</taxon>
        <taxon>Bacilli</taxon>
        <taxon>Bacillales</taxon>
        <taxon>Bacillaceae</taxon>
        <taxon>Oceanobacillus</taxon>
    </lineage>
</organism>